<keyword evidence="4" id="KW-1185">Reference proteome</keyword>
<accession>A0ABQ5IHU0</accession>
<dbReference type="Pfam" id="PF24626">
    <property type="entry name" value="SH3_Tf2-1"/>
    <property type="match status" value="1"/>
</dbReference>
<organism evidence="3 4">
    <name type="scientific">Tanacetum coccineum</name>
    <dbReference type="NCBI Taxonomy" id="301880"/>
    <lineage>
        <taxon>Eukaryota</taxon>
        <taxon>Viridiplantae</taxon>
        <taxon>Streptophyta</taxon>
        <taxon>Embryophyta</taxon>
        <taxon>Tracheophyta</taxon>
        <taxon>Spermatophyta</taxon>
        <taxon>Magnoliopsida</taxon>
        <taxon>eudicotyledons</taxon>
        <taxon>Gunneridae</taxon>
        <taxon>Pentapetalae</taxon>
        <taxon>asterids</taxon>
        <taxon>campanulids</taxon>
        <taxon>Asterales</taxon>
        <taxon>Asteraceae</taxon>
        <taxon>Asteroideae</taxon>
        <taxon>Anthemideae</taxon>
        <taxon>Anthemidinae</taxon>
        <taxon>Tanacetum</taxon>
    </lineage>
</organism>
<sequence>MSMTIQTSVKDRILAAQGEASKVENTPTEMLRCLDQQIEKNEDGGFYFMDRIWIPLVGEEDYKMERLARLYIDEIVARYGVPVSIISDSDGRFNSWFWQTLKKALGNTARYDYHSSIQYAPFEALYGRKCRPPVLWAEIGESWLIGLELVQETTDKVVLIKERLKRVMLIIGKEKLSPRYVGPFQILERIGSVAYHLRLPQELSNKTLRYVEDCIDYGSWKLEVENIMDPNLKRDVTIIVSEPGYALLVDTRGYTPKYSGSAFEAGCSEQLMHGYLVSLLGLNDIIIDAKNWIAHIKKIFEVLGCADEFKARLASYKLEGDTLNWWKAFKQAKGGKTYVATLSWKDFRDIFFLQYFPRSEQQKYEREYHTIRQRDGETSGKFMKRFLMLAGFVVEGMYTPKLGSQRK</sequence>
<evidence type="ECO:0000259" key="1">
    <source>
        <dbReference type="Pfam" id="PF03732"/>
    </source>
</evidence>
<feature type="domain" description="Tf2-1-like SH3-like" evidence="2">
    <location>
        <begin position="158"/>
        <end position="205"/>
    </location>
</feature>
<feature type="domain" description="Retrotransposon gag" evidence="1">
    <location>
        <begin position="312"/>
        <end position="393"/>
    </location>
</feature>
<evidence type="ECO:0000313" key="4">
    <source>
        <dbReference type="Proteomes" id="UP001151760"/>
    </source>
</evidence>
<evidence type="ECO:0000313" key="3">
    <source>
        <dbReference type="EMBL" id="GJT99026.1"/>
    </source>
</evidence>
<comment type="caution">
    <text evidence="3">The sequence shown here is derived from an EMBL/GenBank/DDBJ whole genome shotgun (WGS) entry which is preliminary data.</text>
</comment>
<gene>
    <name evidence="3" type="ORF">Tco_1094544</name>
</gene>
<keyword evidence="3" id="KW-0808">Transferase</keyword>
<keyword evidence="3" id="KW-0548">Nucleotidyltransferase</keyword>
<name>A0ABQ5IHU0_9ASTR</name>
<dbReference type="InterPro" id="IPR056924">
    <property type="entry name" value="SH3_Tf2-1"/>
</dbReference>
<dbReference type="Proteomes" id="UP001151760">
    <property type="component" value="Unassembled WGS sequence"/>
</dbReference>
<dbReference type="GO" id="GO:0003964">
    <property type="term" value="F:RNA-directed DNA polymerase activity"/>
    <property type="evidence" value="ECO:0007669"/>
    <property type="project" value="UniProtKB-KW"/>
</dbReference>
<dbReference type="InterPro" id="IPR005162">
    <property type="entry name" value="Retrotrans_gag_dom"/>
</dbReference>
<reference evidence="3" key="1">
    <citation type="journal article" date="2022" name="Int. J. Mol. Sci.">
        <title>Draft Genome of Tanacetum Coccineum: Genomic Comparison of Closely Related Tanacetum-Family Plants.</title>
        <authorList>
            <person name="Yamashiro T."/>
            <person name="Shiraishi A."/>
            <person name="Nakayama K."/>
            <person name="Satake H."/>
        </authorList>
    </citation>
    <scope>NUCLEOTIDE SEQUENCE</scope>
</reference>
<dbReference type="PANTHER" id="PTHR45835">
    <property type="entry name" value="YALI0A06105P"/>
    <property type="match status" value="1"/>
</dbReference>
<proteinExistence type="predicted"/>
<evidence type="ECO:0000259" key="2">
    <source>
        <dbReference type="Pfam" id="PF24626"/>
    </source>
</evidence>
<reference evidence="3" key="2">
    <citation type="submission" date="2022-01" db="EMBL/GenBank/DDBJ databases">
        <authorList>
            <person name="Yamashiro T."/>
            <person name="Shiraishi A."/>
            <person name="Satake H."/>
            <person name="Nakayama K."/>
        </authorList>
    </citation>
    <scope>NUCLEOTIDE SEQUENCE</scope>
</reference>
<dbReference type="EMBL" id="BQNB010020730">
    <property type="protein sequence ID" value="GJT99026.1"/>
    <property type="molecule type" value="Genomic_DNA"/>
</dbReference>
<dbReference type="PANTHER" id="PTHR45835:SF99">
    <property type="entry name" value="CHROMO DOMAIN-CONTAINING PROTEIN-RELATED"/>
    <property type="match status" value="1"/>
</dbReference>
<dbReference type="Pfam" id="PF03732">
    <property type="entry name" value="Retrotrans_gag"/>
    <property type="match status" value="1"/>
</dbReference>
<keyword evidence="3" id="KW-0695">RNA-directed DNA polymerase</keyword>
<protein>
    <submittedName>
        <fullName evidence="3">Reverse transcriptase domain-containing protein</fullName>
    </submittedName>
</protein>